<dbReference type="Gene3D" id="3.40.190.10">
    <property type="entry name" value="Periplasmic binding protein-like II"/>
    <property type="match status" value="1"/>
</dbReference>
<feature type="domain" description="Solute-binding protein family 5" evidence="4">
    <location>
        <begin position="83"/>
        <end position="429"/>
    </location>
</feature>
<name>A0ABN0NXC0_TRELE</name>
<dbReference type="PROSITE" id="PS51257">
    <property type="entry name" value="PROKAR_LIPOPROTEIN"/>
    <property type="match status" value="1"/>
</dbReference>
<dbReference type="PANTHER" id="PTHR30290:SF9">
    <property type="entry name" value="OLIGOPEPTIDE-BINDING PROTEIN APPA"/>
    <property type="match status" value="1"/>
</dbReference>
<keyword evidence="2" id="KW-0813">Transport</keyword>
<protein>
    <submittedName>
        <fullName evidence="5">ABC transporter, substrate-binding protein, family 5</fullName>
    </submittedName>
</protein>
<dbReference type="SUPFAM" id="SSF53850">
    <property type="entry name" value="Periplasmic binding protein-like II"/>
    <property type="match status" value="1"/>
</dbReference>
<sequence length="507" mass="57242">MHMKKFAVFIFFISFFLFSCGKQNVKKDAEIENTGSHKEELIIGSAVDINNLNLLKQADQINNICLKLTHQTLFHLDEENRRIPALATEAEWIDDNTIEIALVHNACFSDGTPVTAKDVKFTFDMALTNPVGSNLTGLISTDIVDDYTVRMNMKDYSNDYLMSLTYIPFGIQSKAAYDSAMEEPWLIGSGQYILDKWVAGEYSTFVKNEKYWGDNPGIAERITFKPILEASRRVEALQNGEIDVCIDPPVNELELLKKSPNIVVYEKVGTRLFYFGVNCAKKPFDNKKLRQAIACSIDRHSVMQAAVKGKGTPQTTILNRGLWGFYDGMHGFDYDVERAKKLLAEAGYASGFDTTLTIANSSPYMAIAQVIKDNLKAIGINAEIKMLEDAALKTTCKAGTQDMFLWRWNETIRPDCVYRDLFYTGSASNFHHYSDKVADMLVDRVLKDKGTAQRTSDSKELQTYLVNACPQVPLYIANLVIAYNKDLVMPFFRSGGDHEWFNAYVKQ</sequence>
<evidence type="ECO:0000256" key="2">
    <source>
        <dbReference type="ARBA" id="ARBA00022448"/>
    </source>
</evidence>
<reference evidence="5 6" key="1">
    <citation type="submission" date="2013-08" db="EMBL/GenBank/DDBJ databases">
        <authorList>
            <person name="Weinstock G."/>
            <person name="Sodergren E."/>
            <person name="Wylie T."/>
            <person name="Fulton L."/>
            <person name="Fulton R."/>
            <person name="Fronick C."/>
            <person name="O'Laughlin M."/>
            <person name="Godfrey J."/>
            <person name="Miner T."/>
            <person name="Herter B."/>
            <person name="Appelbaum E."/>
            <person name="Cordes M."/>
            <person name="Lek S."/>
            <person name="Wollam A."/>
            <person name="Pepin K.H."/>
            <person name="Palsikar V.B."/>
            <person name="Mitreva M."/>
            <person name="Wilson R.K."/>
        </authorList>
    </citation>
    <scope>NUCLEOTIDE SEQUENCE [LARGE SCALE GENOMIC DNA]</scope>
    <source>
        <strain evidence="5 6">ATCC 700332</strain>
    </source>
</reference>
<dbReference type="Proteomes" id="UP000016649">
    <property type="component" value="Unassembled WGS sequence"/>
</dbReference>
<dbReference type="Gene3D" id="3.10.105.10">
    <property type="entry name" value="Dipeptide-binding Protein, Domain 3"/>
    <property type="match status" value="1"/>
</dbReference>
<dbReference type="EMBL" id="AWVH01000039">
    <property type="protein sequence ID" value="ERJ92047.1"/>
    <property type="molecule type" value="Genomic_DNA"/>
</dbReference>
<comment type="caution">
    <text evidence="5">The sequence shown here is derived from an EMBL/GenBank/DDBJ whole genome shotgun (WGS) entry which is preliminary data.</text>
</comment>
<gene>
    <name evidence="5" type="ORF">HMPREF9193_01705</name>
</gene>
<dbReference type="InterPro" id="IPR039424">
    <property type="entry name" value="SBP_5"/>
</dbReference>
<evidence type="ECO:0000259" key="4">
    <source>
        <dbReference type="Pfam" id="PF00496"/>
    </source>
</evidence>
<keyword evidence="6" id="KW-1185">Reference proteome</keyword>
<evidence type="ECO:0000313" key="6">
    <source>
        <dbReference type="Proteomes" id="UP000016649"/>
    </source>
</evidence>
<evidence type="ECO:0000313" key="5">
    <source>
        <dbReference type="EMBL" id="ERJ92047.1"/>
    </source>
</evidence>
<dbReference type="CDD" id="cd00995">
    <property type="entry name" value="PBP2_NikA_DppA_OppA_like"/>
    <property type="match status" value="1"/>
</dbReference>
<comment type="similarity">
    <text evidence="1">Belongs to the bacterial solute-binding protein 5 family.</text>
</comment>
<evidence type="ECO:0000256" key="1">
    <source>
        <dbReference type="ARBA" id="ARBA00005695"/>
    </source>
</evidence>
<organism evidence="5 6">
    <name type="scientific">Treponema lecithinolyticum ATCC 700332</name>
    <dbReference type="NCBI Taxonomy" id="1321815"/>
    <lineage>
        <taxon>Bacteria</taxon>
        <taxon>Pseudomonadati</taxon>
        <taxon>Spirochaetota</taxon>
        <taxon>Spirochaetia</taxon>
        <taxon>Spirochaetales</taxon>
        <taxon>Treponemataceae</taxon>
        <taxon>Treponema</taxon>
    </lineage>
</organism>
<dbReference type="InterPro" id="IPR000914">
    <property type="entry name" value="SBP_5_dom"/>
</dbReference>
<dbReference type="InterPro" id="IPR030678">
    <property type="entry name" value="Peptide/Ni-bd"/>
</dbReference>
<keyword evidence="3" id="KW-0732">Signal</keyword>
<evidence type="ECO:0000256" key="3">
    <source>
        <dbReference type="ARBA" id="ARBA00022729"/>
    </source>
</evidence>
<proteinExistence type="inferred from homology"/>
<dbReference type="PIRSF" id="PIRSF002741">
    <property type="entry name" value="MppA"/>
    <property type="match status" value="1"/>
</dbReference>
<dbReference type="Gene3D" id="3.90.76.10">
    <property type="entry name" value="Dipeptide-binding Protein, Domain 1"/>
    <property type="match status" value="1"/>
</dbReference>
<accession>A0ABN0NXC0</accession>
<dbReference type="Pfam" id="PF00496">
    <property type="entry name" value="SBP_bac_5"/>
    <property type="match status" value="1"/>
</dbReference>
<dbReference type="PANTHER" id="PTHR30290">
    <property type="entry name" value="PERIPLASMIC BINDING COMPONENT OF ABC TRANSPORTER"/>
    <property type="match status" value="1"/>
</dbReference>